<evidence type="ECO:0000313" key="1">
    <source>
        <dbReference type="EMBL" id="MBE9067133.1"/>
    </source>
</evidence>
<dbReference type="SUPFAM" id="SSF82602">
    <property type="entry name" value="Nuclease A inhibitor (NuiA)"/>
    <property type="match status" value="1"/>
</dbReference>
<accession>A0A928X5C3</accession>
<dbReference type="InterPro" id="IPR036587">
    <property type="entry name" value="NucleaseA_inhib-like_sf"/>
</dbReference>
<sequence length="67" mass="7799">QATVARAWFDSRELILVERYRNLRDLLETTLEDLQVYRIGTVEIDVYLLGKTEDDQIIGVKTTIVET</sequence>
<organism evidence="1 2">
    <name type="scientific">Leptolyngbya cf. ectocarpi LEGE 11479</name>
    <dbReference type="NCBI Taxonomy" id="1828722"/>
    <lineage>
        <taxon>Bacteria</taxon>
        <taxon>Bacillati</taxon>
        <taxon>Cyanobacteriota</taxon>
        <taxon>Cyanophyceae</taxon>
        <taxon>Leptolyngbyales</taxon>
        <taxon>Leptolyngbyaceae</taxon>
        <taxon>Leptolyngbya group</taxon>
        <taxon>Leptolyngbya</taxon>
    </lineage>
</organism>
<dbReference type="RefSeq" id="WP_228015837.1">
    <property type="nucleotide sequence ID" value="NZ_JADEXP010000077.1"/>
</dbReference>
<dbReference type="Gene3D" id="3.40.1460.10">
    <property type="entry name" value="Nuclease A inhibitor-like"/>
    <property type="match status" value="1"/>
</dbReference>
<evidence type="ECO:0000313" key="2">
    <source>
        <dbReference type="Proteomes" id="UP000615026"/>
    </source>
</evidence>
<comment type="caution">
    <text evidence="1">The sequence shown here is derived from an EMBL/GenBank/DDBJ whole genome shotgun (WGS) entry which is preliminary data.</text>
</comment>
<name>A0A928X5C3_LEPEC</name>
<dbReference type="Pfam" id="PF07924">
    <property type="entry name" value="NuiA"/>
    <property type="match status" value="1"/>
</dbReference>
<proteinExistence type="predicted"/>
<dbReference type="Proteomes" id="UP000615026">
    <property type="component" value="Unassembled WGS sequence"/>
</dbReference>
<protein>
    <submittedName>
        <fullName evidence="1">Nuclease</fullName>
    </submittedName>
</protein>
<keyword evidence="2" id="KW-1185">Reference proteome</keyword>
<gene>
    <name evidence="1" type="ORF">IQ260_10745</name>
</gene>
<dbReference type="EMBL" id="JADEXP010000077">
    <property type="protein sequence ID" value="MBE9067133.1"/>
    <property type="molecule type" value="Genomic_DNA"/>
</dbReference>
<dbReference type="AlphaFoldDB" id="A0A928X5C3"/>
<dbReference type="InterPro" id="IPR012489">
    <property type="entry name" value="NucleaseA_inhib-like"/>
</dbReference>
<feature type="non-terminal residue" evidence="1">
    <location>
        <position position="1"/>
    </location>
</feature>
<reference evidence="1" key="1">
    <citation type="submission" date="2020-10" db="EMBL/GenBank/DDBJ databases">
        <authorList>
            <person name="Castelo-Branco R."/>
            <person name="Eusebio N."/>
            <person name="Adriana R."/>
            <person name="Vieira A."/>
            <person name="Brugerolle De Fraissinette N."/>
            <person name="Rezende De Castro R."/>
            <person name="Schneider M.P."/>
            <person name="Vasconcelos V."/>
            <person name="Leao P.N."/>
        </authorList>
    </citation>
    <scope>NUCLEOTIDE SEQUENCE</scope>
    <source>
        <strain evidence="1">LEGE 11479</strain>
    </source>
</reference>